<keyword evidence="12" id="KW-1185">Reference proteome</keyword>
<protein>
    <recommendedName>
        <fullName evidence="3">histone deacetylase</fullName>
        <ecNumber evidence="3">3.5.1.98</ecNumber>
    </recommendedName>
</protein>
<dbReference type="EMBL" id="CM014100">
    <property type="protein sequence ID" value="TKS92390.1"/>
    <property type="molecule type" value="Genomic_DNA"/>
</dbReference>
<evidence type="ECO:0000313" key="11">
    <source>
        <dbReference type="EMBL" id="TKS92390.1"/>
    </source>
</evidence>
<evidence type="ECO:0000256" key="6">
    <source>
        <dbReference type="ARBA" id="ARBA00022853"/>
    </source>
</evidence>
<keyword evidence="4" id="KW-0678">Repressor</keyword>
<feature type="region of interest" description="Disordered" evidence="10">
    <location>
        <begin position="251"/>
        <end position="380"/>
    </location>
</feature>
<keyword evidence="8" id="KW-0804">Transcription</keyword>
<evidence type="ECO:0000256" key="5">
    <source>
        <dbReference type="ARBA" id="ARBA00022801"/>
    </source>
</evidence>
<dbReference type="PANTHER" id="PTHR45364:SF12">
    <property type="entry name" value="HISTONE DEACETYLASE"/>
    <property type="match status" value="1"/>
</dbReference>
<feature type="compositionally biased region" description="Acidic residues" evidence="10">
    <location>
        <begin position="290"/>
        <end position="306"/>
    </location>
</feature>
<evidence type="ECO:0000256" key="10">
    <source>
        <dbReference type="SAM" id="MobiDB-lite"/>
    </source>
</evidence>
<evidence type="ECO:0000313" key="12">
    <source>
        <dbReference type="Proteomes" id="UP000298787"/>
    </source>
</evidence>
<dbReference type="GO" id="GO:0005634">
    <property type="term" value="C:nucleus"/>
    <property type="evidence" value="ECO:0007669"/>
    <property type="project" value="UniProtKB-SubCell"/>
</dbReference>
<evidence type="ECO:0000256" key="3">
    <source>
        <dbReference type="ARBA" id="ARBA00012111"/>
    </source>
</evidence>
<comment type="similarity">
    <text evidence="2">Belongs to the histone deacetylase family. HD type 2 subfamily.</text>
</comment>
<evidence type="ECO:0000256" key="7">
    <source>
        <dbReference type="ARBA" id="ARBA00023015"/>
    </source>
</evidence>
<feature type="compositionally biased region" description="Basic and acidic residues" evidence="10">
    <location>
        <begin position="328"/>
        <end position="347"/>
    </location>
</feature>
<dbReference type="AlphaFoldDB" id="A0A4U5VWG0"/>
<feature type="compositionally biased region" description="Low complexity" evidence="10">
    <location>
        <begin position="274"/>
        <end position="289"/>
    </location>
</feature>
<keyword evidence="7" id="KW-0805">Transcription regulation</keyword>
<dbReference type="STRING" id="240159.A0A4U5VWG0"/>
<dbReference type="EC" id="3.5.1.98" evidence="3"/>
<keyword evidence="9" id="KW-0539">Nucleus</keyword>
<keyword evidence="5" id="KW-0378">Hydrolase</keyword>
<reference evidence="11 12" key="1">
    <citation type="submission" date="2019-01" db="EMBL/GenBank/DDBJ databases">
        <title>Genome Assembly of Collichthys lucidus.</title>
        <authorList>
            <person name="Cai M."/>
            <person name="Xiao S."/>
        </authorList>
    </citation>
    <scope>NUCLEOTIDE SEQUENCE [LARGE SCALE GENOMIC DNA]</scope>
    <source>
        <strain evidence="11">JT15FE1705JMU</strain>
        <tissue evidence="11">Muscle</tissue>
    </source>
</reference>
<evidence type="ECO:0000256" key="1">
    <source>
        <dbReference type="ARBA" id="ARBA00004123"/>
    </source>
</evidence>
<evidence type="ECO:0000256" key="2">
    <source>
        <dbReference type="ARBA" id="ARBA00007738"/>
    </source>
</evidence>
<proteinExistence type="inferred from homology"/>
<sequence length="380" mass="40951">MLLHPTVSGLCAMLQTIYETESCFSSTSTDSHHQPLELLSDNRGSSTAMPTAVSEPNLKVRSRLKQKVAERRSSPLLRRKDGTVISTFKKRAIEISGSGPSSPNSSNSAIANGNTGSVPNIQTELRSLHQTLGADGTLSPLNLYTSPSLPNISLGLPANTHITPSQKLSAQQEAERQAIQSLRGGGALTGKFLSTSSLPAGVGHDVETAPPSSHSAHSSLLQHVLLLEQARQQTAMLAVPMYSQSPLVTAERGVSSGMRSVNKLPRHRPLARTQSAPLPQSPQALQQLVETEEELTETNDMQEDDGGPSLHRLQKEGSDDSTPSSERLGVHMKGDEEHGGVHVKGESTESELDEEEEEEDVIHLREDDEEERGTYTQVCV</sequence>
<feature type="compositionally biased region" description="Low complexity" evidence="10">
    <location>
        <begin position="95"/>
        <end position="117"/>
    </location>
</feature>
<dbReference type="GO" id="GO:0141221">
    <property type="term" value="F:histone deacetylase activity, hydrolytic mechanism"/>
    <property type="evidence" value="ECO:0007669"/>
    <property type="project" value="UniProtKB-EC"/>
</dbReference>
<feature type="compositionally biased region" description="Acidic residues" evidence="10">
    <location>
        <begin position="348"/>
        <end position="360"/>
    </location>
</feature>
<dbReference type="PANTHER" id="PTHR45364">
    <property type="entry name" value="HISTONE DEACETYLASE 9-RELATED"/>
    <property type="match status" value="1"/>
</dbReference>
<name>A0A4U5VWG0_COLLU</name>
<evidence type="ECO:0000256" key="8">
    <source>
        <dbReference type="ARBA" id="ARBA00023163"/>
    </source>
</evidence>
<evidence type="ECO:0000256" key="4">
    <source>
        <dbReference type="ARBA" id="ARBA00022491"/>
    </source>
</evidence>
<accession>A0A4U5VWG0</accession>
<dbReference type="Proteomes" id="UP000298787">
    <property type="component" value="Chromosome 23"/>
</dbReference>
<keyword evidence="6" id="KW-0156">Chromatin regulator</keyword>
<gene>
    <name evidence="11" type="ORF">D9C73_025408</name>
</gene>
<feature type="region of interest" description="Disordered" evidence="10">
    <location>
        <begin position="25"/>
        <end position="54"/>
    </location>
</feature>
<organism evidence="11 12">
    <name type="scientific">Collichthys lucidus</name>
    <name type="common">Big head croaker</name>
    <name type="synonym">Sciaena lucida</name>
    <dbReference type="NCBI Taxonomy" id="240159"/>
    <lineage>
        <taxon>Eukaryota</taxon>
        <taxon>Metazoa</taxon>
        <taxon>Chordata</taxon>
        <taxon>Craniata</taxon>
        <taxon>Vertebrata</taxon>
        <taxon>Euteleostomi</taxon>
        <taxon>Actinopterygii</taxon>
        <taxon>Neopterygii</taxon>
        <taxon>Teleostei</taxon>
        <taxon>Neoteleostei</taxon>
        <taxon>Acanthomorphata</taxon>
        <taxon>Eupercaria</taxon>
        <taxon>Sciaenidae</taxon>
        <taxon>Collichthys</taxon>
    </lineage>
</organism>
<feature type="region of interest" description="Disordered" evidence="10">
    <location>
        <begin position="94"/>
        <end position="118"/>
    </location>
</feature>
<comment type="subcellular location">
    <subcellularLocation>
        <location evidence="1">Nucleus</location>
    </subcellularLocation>
</comment>
<evidence type="ECO:0000256" key="9">
    <source>
        <dbReference type="ARBA" id="ARBA00023242"/>
    </source>
</evidence>